<name>S5THA1_9CORY</name>
<dbReference type="STRING" id="1224163.B841_02900"/>
<dbReference type="NCBIfam" id="TIGR01575">
    <property type="entry name" value="rimI"/>
    <property type="match status" value="1"/>
</dbReference>
<protein>
    <recommendedName>
        <fullName evidence="5">[Ribosomal protein bS18]-alanine N-acetyltransferase</fullName>
        <ecNumber evidence="5">2.3.1.266</ecNumber>
    </recommendedName>
</protein>
<sequence>MILRRLTRADATRCAELEEKLFAGDGPWPRDVFLVEFSAPHNFYVGVEENGELIGYGGIAILGPKDDPEFEVHTIGVDPDHQRRGVARMMMDQLVHVADEHDGQMFLEVRTDNDAAIAMYEAYGFTILATRKNYYPASRADAYTMIRKSRSER</sequence>
<dbReference type="GO" id="GO:0005737">
    <property type="term" value="C:cytoplasm"/>
    <property type="evidence" value="ECO:0007669"/>
    <property type="project" value="UniProtKB-SubCell"/>
</dbReference>
<dbReference type="GO" id="GO:0008999">
    <property type="term" value="F:protein-N-terminal-alanine acetyltransferase activity"/>
    <property type="evidence" value="ECO:0007669"/>
    <property type="project" value="UniProtKB-EC"/>
</dbReference>
<dbReference type="HOGENOM" id="CLU_013985_23_3_11"/>
<dbReference type="Gene3D" id="3.40.630.30">
    <property type="match status" value="1"/>
</dbReference>
<dbReference type="InterPro" id="IPR016181">
    <property type="entry name" value="Acyl_CoA_acyltransferase"/>
</dbReference>
<dbReference type="PROSITE" id="PS51186">
    <property type="entry name" value="GNAT"/>
    <property type="match status" value="1"/>
</dbReference>
<evidence type="ECO:0000256" key="2">
    <source>
        <dbReference type="ARBA" id="ARBA00022490"/>
    </source>
</evidence>
<reference evidence="7 8" key="1">
    <citation type="submission" date="2012-11" db="EMBL/GenBank/DDBJ databases">
        <title>The complete genome sequence of Corynebacterium maris Coryn-1 (=DSM 45190).</title>
        <authorList>
            <person name="Schaffert L."/>
            <person name="Albersmeier A."/>
            <person name="Kalinowski J."/>
            <person name="Ruckert C."/>
        </authorList>
    </citation>
    <scope>NUCLEOTIDE SEQUENCE [LARGE SCALE GENOMIC DNA]</scope>
    <source>
        <strain evidence="8">Coryn-1</strain>
    </source>
</reference>
<dbReference type="Proteomes" id="UP000015388">
    <property type="component" value="Chromosome"/>
</dbReference>
<keyword evidence="8" id="KW-1185">Reference proteome</keyword>
<comment type="similarity">
    <text evidence="1 5">Belongs to the acetyltransferase family. RimI subfamily.</text>
</comment>
<evidence type="ECO:0000259" key="6">
    <source>
        <dbReference type="PROSITE" id="PS51186"/>
    </source>
</evidence>
<dbReference type="EMBL" id="CP003924">
    <property type="protein sequence ID" value="AGS34063.1"/>
    <property type="molecule type" value="Genomic_DNA"/>
</dbReference>
<evidence type="ECO:0000256" key="5">
    <source>
        <dbReference type="RuleBase" id="RU363094"/>
    </source>
</evidence>
<feature type="domain" description="N-acetyltransferase" evidence="6">
    <location>
        <begin position="1"/>
        <end position="150"/>
    </location>
</feature>
<dbReference type="PATRIC" id="fig|1224163.3.peg.582"/>
<dbReference type="PANTHER" id="PTHR43420">
    <property type="entry name" value="ACETYLTRANSFERASE"/>
    <property type="match status" value="1"/>
</dbReference>
<evidence type="ECO:0000313" key="7">
    <source>
        <dbReference type="EMBL" id="AGS34063.1"/>
    </source>
</evidence>
<keyword evidence="3 7" id="KW-0808">Transferase</keyword>
<dbReference type="SUPFAM" id="SSF55729">
    <property type="entry name" value="Acyl-CoA N-acyltransferases (Nat)"/>
    <property type="match status" value="1"/>
</dbReference>
<evidence type="ECO:0000256" key="3">
    <source>
        <dbReference type="ARBA" id="ARBA00022679"/>
    </source>
</evidence>
<dbReference type="InterPro" id="IPR000182">
    <property type="entry name" value="GNAT_dom"/>
</dbReference>
<dbReference type="Pfam" id="PF00583">
    <property type="entry name" value="Acetyltransf_1"/>
    <property type="match status" value="1"/>
</dbReference>
<proteinExistence type="inferred from homology"/>
<comment type="catalytic activity">
    <reaction evidence="5">
        <text>N-terminal L-alanyl-[ribosomal protein bS18] + acetyl-CoA = N-terminal N(alpha)-acetyl-L-alanyl-[ribosomal protein bS18] + CoA + H(+)</text>
        <dbReference type="Rhea" id="RHEA:43756"/>
        <dbReference type="Rhea" id="RHEA-COMP:10676"/>
        <dbReference type="Rhea" id="RHEA-COMP:10677"/>
        <dbReference type="ChEBI" id="CHEBI:15378"/>
        <dbReference type="ChEBI" id="CHEBI:57287"/>
        <dbReference type="ChEBI" id="CHEBI:57288"/>
        <dbReference type="ChEBI" id="CHEBI:64718"/>
        <dbReference type="ChEBI" id="CHEBI:83683"/>
        <dbReference type="EC" id="2.3.1.266"/>
    </reaction>
</comment>
<evidence type="ECO:0000256" key="4">
    <source>
        <dbReference type="ARBA" id="ARBA00023315"/>
    </source>
</evidence>
<evidence type="ECO:0000256" key="1">
    <source>
        <dbReference type="ARBA" id="ARBA00005395"/>
    </source>
</evidence>
<dbReference type="RefSeq" id="WP_020933996.1">
    <property type="nucleotide sequence ID" value="NC_021915.1"/>
</dbReference>
<dbReference type="EC" id="2.3.1.266" evidence="5"/>
<dbReference type="InterPro" id="IPR006464">
    <property type="entry name" value="AcTrfase_RimI/Ard1"/>
</dbReference>
<dbReference type="CDD" id="cd04301">
    <property type="entry name" value="NAT_SF"/>
    <property type="match status" value="1"/>
</dbReference>
<dbReference type="OrthoDB" id="529907at2"/>
<dbReference type="KEGG" id="cmd:B841_02900"/>
<dbReference type="InterPro" id="IPR050680">
    <property type="entry name" value="YpeA/RimI_acetyltransf"/>
</dbReference>
<gene>
    <name evidence="7" type="ORF">B841_02900</name>
</gene>
<keyword evidence="2 5" id="KW-0963">Cytoplasm</keyword>
<evidence type="ECO:0000313" key="8">
    <source>
        <dbReference type="Proteomes" id="UP000015388"/>
    </source>
</evidence>
<organism evidence="7 8">
    <name type="scientific">Corynebacterium maris DSM 45190</name>
    <dbReference type="NCBI Taxonomy" id="1224163"/>
    <lineage>
        <taxon>Bacteria</taxon>
        <taxon>Bacillati</taxon>
        <taxon>Actinomycetota</taxon>
        <taxon>Actinomycetes</taxon>
        <taxon>Mycobacteriales</taxon>
        <taxon>Corynebacteriaceae</taxon>
        <taxon>Corynebacterium</taxon>
    </lineage>
</organism>
<dbReference type="AlphaFoldDB" id="S5THA1"/>
<keyword evidence="4" id="KW-0012">Acyltransferase</keyword>
<accession>S5THA1</accession>
<comment type="subcellular location">
    <subcellularLocation>
        <location evidence="5">Cytoplasm</location>
    </subcellularLocation>
</comment>
<comment type="function">
    <text evidence="5">Acetylates the N-terminal alanine of ribosomal protein bS18.</text>
</comment>
<dbReference type="eggNOG" id="COG0456">
    <property type="taxonomic scope" value="Bacteria"/>
</dbReference>